<sequence>GSHIKTECDVTETDATDGQQLTVKSIEKTYDLNDKRVDKECIVRQTDPTIRQRVGPQRVSQSIEALNKKVTIRVINKIATQNTPKTAIATQSQSQDKKVVYLVVNSGNQMTGQTSGTSASGQQLMLVSLGKVLRCHVIDCQFKCHSMDSLQTHLKVHDRSFQPQPMAGFASLKEQREVIDKQCYDSTTNSYHCRQTGCQKRFQLYESLVKHLKHIHCERLYICYDPNCGKRFKRCDTVRNHYNTIHSEVKPPKPFGCPVDGCDQRYPSASSLAIHVKSHDNHERLERDRRRRELIDKCYDSTTDSYHCRQTGCEKSFKNYECLYKHMKQTHVERAVICDHSDCDKRFKRQDVMREHYKRIHGTVRVIKCPIGECGLQYRRPSELNQHMVTAHPSEYTLYLRDRRAKLSKGTGFRCQHPGCGRGFNSRNNLLNHRALHTTEPTIRCPKCPQLFRTTNLLYKHQVSQHNRKAGPLRKDYRCERPGCQYTGTLAQLRSHTTLHTGEKPFACDWPECGKRFRLMPGLTDHMNNHQNIKSYACHWPGYKQHFRLLSLRLDQLSDKQTEDTNESQKPQQKRLQKKTTKTPQKVVKREDNDLGVVVTNEDSDEEWRPSTASRTPRKGLKGKRQPIVDKTLAVYQCDHEDCDYCTHLWPNLVAHRKTHDNIKSEATQVVRQEPPKRRCVESTTDSYVCDECQRGFKGEAHLRQHVIHAHTKPDVRCDYADCDKRFRTQNSMRRHCGHSHKGHKRRKSSTTTTVTHVCPHEGCDRRYKIKQQLDRHLVAHQTVRPFACDFEGCTKSYESANGLRRHQLIHFSNGSAEQREDYQYKRLKEMRKLSSKTSETFRCDREGCEYRTNVYTNLTAHRMTHYNAATEAKRVLRRDLKRRCYDSATNTYVCHHIGCQKVFKLLDQLRGHVIVTHSPRNIVCDYADCGKVFKSKKALRTHCQQNHAIRQFVCPHPDCGRRYPLNYQLKVHLETHVTERLFACDVDGCHKRFKSEKTVKNHQLTHNTKPTVKCTVDGCTERFLTQHFMIRHRISVHNFKPYDTKKNTFTCQWPGCEYTSHYKHRLDTHQNSHTGERPFICEWPDCDKAFTDPSGLRTHMNIHQNVQPFACQWPGCTYRSSDHSSRYKHYKKVHKKSRRGPTLTLNPWAEGPEVPIATRTHGFRDNRVSTPTSGGQPVVQTVDSKCSRSQWSTQPITCLTAIGSYQGSAKTAVGSEAQRVPRGKTPDIQTLLTTAVGSEAIRVSKDDSRQSNTSGDRIDVRLIGSAKSRLTVGSEAKRVPQGKTPDIRTLLPIRVPTDDSRHDWTLGDRRSSVVVDSSSVTHDRLCTRDHRIGKRMPNESTDSSAVRKVHAF</sequence>
<evidence type="ECO:0000256" key="3">
    <source>
        <dbReference type="ARBA" id="ARBA00022737"/>
    </source>
</evidence>
<evidence type="ECO:0000256" key="1">
    <source>
        <dbReference type="ARBA" id="ARBA00004123"/>
    </source>
</evidence>
<keyword evidence="8" id="KW-0539">Nucleus</keyword>
<evidence type="ECO:0000256" key="2">
    <source>
        <dbReference type="ARBA" id="ARBA00022723"/>
    </source>
</evidence>
<feature type="domain" description="C2H2-type" evidence="11">
    <location>
        <begin position="336"/>
        <end position="366"/>
    </location>
</feature>
<feature type="region of interest" description="Disordered" evidence="10">
    <location>
        <begin position="560"/>
        <end position="587"/>
    </location>
</feature>
<feature type="domain" description="C2H2-type" evidence="11">
    <location>
        <begin position="716"/>
        <end position="746"/>
    </location>
</feature>
<feature type="region of interest" description="Disordered" evidence="10">
    <location>
        <begin position="600"/>
        <end position="624"/>
    </location>
</feature>
<evidence type="ECO:0000256" key="7">
    <source>
        <dbReference type="ARBA" id="ARBA00023163"/>
    </source>
</evidence>
<feature type="domain" description="C2H2-type" evidence="11">
    <location>
        <begin position="953"/>
        <end position="982"/>
    </location>
</feature>
<evidence type="ECO:0000256" key="4">
    <source>
        <dbReference type="ARBA" id="ARBA00022771"/>
    </source>
</evidence>
<dbReference type="GO" id="GO:0005634">
    <property type="term" value="C:nucleus"/>
    <property type="evidence" value="ECO:0007669"/>
    <property type="project" value="UniProtKB-SubCell"/>
</dbReference>
<dbReference type="PANTHER" id="PTHR46179:SF13">
    <property type="entry name" value="C2H2-TYPE DOMAIN-CONTAINING PROTEIN"/>
    <property type="match status" value="1"/>
</dbReference>
<dbReference type="Gene3D" id="3.30.160.60">
    <property type="entry name" value="Classic Zinc Finger"/>
    <property type="match status" value="13"/>
</dbReference>
<keyword evidence="6" id="KW-0805">Transcription regulation</keyword>
<feature type="domain" description="C2H2-type" evidence="11">
    <location>
        <begin position="688"/>
        <end position="716"/>
    </location>
</feature>
<dbReference type="InterPro" id="IPR051061">
    <property type="entry name" value="Zinc_finger_trans_reg"/>
</dbReference>
<proteinExistence type="predicted"/>
<feature type="domain" description="C2H2-type" evidence="11">
    <location>
        <begin position="893"/>
        <end position="923"/>
    </location>
</feature>
<keyword evidence="7" id="KW-0804">Transcription</keyword>
<feature type="domain" description="C2H2-type" evidence="11">
    <location>
        <begin position="306"/>
        <end position="336"/>
    </location>
</feature>
<keyword evidence="4 9" id="KW-0863">Zinc-finger</keyword>
<dbReference type="EMBL" id="OC862743">
    <property type="protein sequence ID" value="CAD7630491.1"/>
    <property type="molecule type" value="Genomic_DNA"/>
</dbReference>
<feature type="domain" description="C2H2-type" evidence="11">
    <location>
        <begin position="1080"/>
        <end position="1109"/>
    </location>
</feature>
<evidence type="ECO:0000256" key="8">
    <source>
        <dbReference type="ARBA" id="ARBA00023242"/>
    </source>
</evidence>
<dbReference type="SUPFAM" id="SSF57667">
    <property type="entry name" value="beta-beta-alpha zinc fingers"/>
    <property type="match status" value="9"/>
</dbReference>
<dbReference type="GO" id="GO:0008270">
    <property type="term" value="F:zinc ion binding"/>
    <property type="evidence" value="ECO:0007669"/>
    <property type="project" value="UniProtKB-KW"/>
</dbReference>
<dbReference type="PROSITE" id="PS00028">
    <property type="entry name" value="ZINC_FINGER_C2H2_1"/>
    <property type="match status" value="20"/>
</dbReference>
<feature type="domain" description="C2H2-type" evidence="11">
    <location>
        <begin position="983"/>
        <end position="1012"/>
    </location>
</feature>
<feature type="domain" description="C2H2-type" evidence="11">
    <location>
        <begin position="221"/>
        <end position="251"/>
    </location>
</feature>
<comment type="subcellular location">
    <subcellularLocation>
        <location evidence="1">Nucleus</location>
    </subcellularLocation>
</comment>
<evidence type="ECO:0000256" key="10">
    <source>
        <dbReference type="SAM" id="MobiDB-lite"/>
    </source>
</evidence>
<feature type="domain" description="C2H2-type" evidence="11">
    <location>
        <begin position="443"/>
        <end position="471"/>
    </location>
</feature>
<feature type="domain" description="C2H2-type" evidence="11">
    <location>
        <begin position="413"/>
        <end position="442"/>
    </location>
</feature>
<reference evidence="12" key="1">
    <citation type="submission" date="2020-11" db="EMBL/GenBank/DDBJ databases">
        <authorList>
            <person name="Tran Van P."/>
        </authorList>
    </citation>
    <scope>NUCLEOTIDE SEQUENCE</scope>
</reference>
<feature type="domain" description="C2H2-type" evidence="11">
    <location>
        <begin position="636"/>
        <end position="665"/>
    </location>
</feature>
<protein>
    <recommendedName>
        <fullName evidence="11">C2H2-type domain-containing protein</fullName>
    </recommendedName>
</protein>
<keyword evidence="3" id="KW-0677">Repeat</keyword>
<feature type="domain" description="C2H2-type" evidence="11">
    <location>
        <begin position="923"/>
        <end position="953"/>
    </location>
</feature>
<dbReference type="OrthoDB" id="654211at2759"/>
<keyword evidence="5" id="KW-0862">Zinc</keyword>
<feature type="domain" description="C2H2-type" evidence="11">
    <location>
        <begin position="255"/>
        <end position="284"/>
    </location>
</feature>
<feature type="non-terminal residue" evidence="12">
    <location>
        <position position="1353"/>
    </location>
</feature>
<dbReference type="SMART" id="SM00355">
    <property type="entry name" value="ZnF_C2H2"/>
    <property type="match status" value="25"/>
</dbReference>
<feature type="domain" description="C2H2-type" evidence="11">
    <location>
        <begin position="757"/>
        <end position="786"/>
    </location>
</feature>
<dbReference type="Pfam" id="PF00096">
    <property type="entry name" value="zf-C2H2"/>
    <property type="match status" value="3"/>
</dbReference>
<feature type="domain" description="C2H2-type" evidence="11">
    <location>
        <begin position="787"/>
        <end position="816"/>
    </location>
</feature>
<feature type="compositionally biased region" description="Basic residues" evidence="10">
    <location>
        <begin position="572"/>
        <end position="581"/>
    </location>
</feature>
<evidence type="ECO:0000256" key="5">
    <source>
        <dbReference type="ARBA" id="ARBA00022833"/>
    </source>
</evidence>
<dbReference type="InterPro" id="IPR036236">
    <property type="entry name" value="Znf_C2H2_sf"/>
</dbReference>
<evidence type="ECO:0000259" key="11">
    <source>
        <dbReference type="PROSITE" id="PS50157"/>
    </source>
</evidence>
<feature type="domain" description="C2H2-type" evidence="11">
    <location>
        <begin position="506"/>
        <end position="535"/>
    </location>
</feature>
<evidence type="ECO:0000256" key="9">
    <source>
        <dbReference type="PROSITE-ProRule" id="PRU00042"/>
    </source>
</evidence>
<dbReference type="Proteomes" id="UP000759131">
    <property type="component" value="Unassembled WGS sequence"/>
</dbReference>
<organism evidence="12">
    <name type="scientific">Medioppia subpectinata</name>
    <dbReference type="NCBI Taxonomy" id="1979941"/>
    <lineage>
        <taxon>Eukaryota</taxon>
        <taxon>Metazoa</taxon>
        <taxon>Ecdysozoa</taxon>
        <taxon>Arthropoda</taxon>
        <taxon>Chelicerata</taxon>
        <taxon>Arachnida</taxon>
        <taxon>Acari</taxon>
        <taxon>Acariformes</taxon>
        <taxon>Sarcoptiformes</taxon>
        <taxon>Oribatida</taxon>
        <taxon>Brachypylina</taxon>
        <taxon>Oppioidea</taxon>
        <taxon>Oppiidae</taxon>
        <taxon>Medioppia</taxon>
    </lineage>
</organism>
<gene>
    <name evidence="12" type="ORF">OSB1V03_LOCUS10904</name>
</gene>
<dbReference type="GO" id="GO:0006357">
    <property type="term" value="P:regulation of transcription by RNA polymerase II"/>
    <property type="evidence" value="ECO:0007669"/>
    <property type="project" value="TreeGrafter"/>
</dbReference>
<dbReference type="PANTHER" id="PTHR46179">
    <property type="entry name" value="ZINC FINGER PROTEIN"/>
    <property type="match status" value="1"/>
</dbReference>
<evidence type="ECO:0000313" key="13">
    <source>
        <dbReference type="Proteomes" id="UP000759131"/>
    </source>
</evidence>
<keyword evidence="13" id="KW-1185">Reference proteome</keyword>
<dbReference type="InterPro" id="IPR013087">
    <property type="entry name" value="Znf_C2H2_type"/>
</dbReference>
<feature type="domain" description="C2H2-type" evidence="11">
    <location>
        <begin position="1050"/>
        <end position="1079"/>
    </location>
</feature>
<feature type="domain" description="C2H2-type" evidence="11">
    <location>
        <begin position="367"/>
        <end position="397"/>
    </location>
</feature>
<evidence type="ECO:0000256" key="6">
    <source>
        <dbReference type="ARBA" id="ARBA00023015"/>
    </source>
</evidence>
<feature type="domain" description="C2H2-type" evidence="11">
    <location>
        <begin position="191"/>
        <end position="216"/>
    </location>
</feature>
<dbReference type="EMBL" id="CAJPIZ010008168">
    <property type="protein sequence ID" value="CAG2110921.1"/>
    <property type="molecule type" value="Genomic_DNA"/>
</dbReference>
<feature type="domain" description="C2H2-type" evidence="11">
    <location>
        <begin position="477"/>
        <end position="505"/>
    </location>
</feature>
<keyword evidence="2" id="KW-0479">Metal-binding</keyword>
<name>A0A7R9KY32_9ACAR</name>
<dbReference type="FunFam" id="3.30.160.60:FF:000100">
    <property type="entry name" value="Zinc finger 45-like"/>
    <property type="match status" value="2"/>
</dbReference>
<dbReference type="PROSITE" id="PS50157">
    <property type="entry name" value="ZINC_FINGER_C2H2_2"/>
    <property type="match status" value="21"/>
</dbReference>
<accession>A0A7R9KY32</accession>
<evidence type="ECO:0000313" key="12">
    <source>
        <dbReference type="EMBL" id="CAD7630491.1"/>
    </source>
</evidence>